<dbReference type="Proteomes" id="UP000675881">
    <property type="component" value="Chromosome 2"/>
</dbReference>
<dbReference type="Pfam" id="PF00188">
    <property type="entry name" value="CAP"/>
    <property type="match status" value="1"/>
</dbReference>
<dbReference type="Gene3D" id="3.40.33.10">
    <property type="entry name" value="CAP"/>
    <property type="match status" value="1"/>
</dbReference>
<evidence type="ECO:0000313" key="1">
    <source>
        <dbReference type="EMBL" id="CAF2873906.1"/>
    </source>
</evidence>
<dbReference type="InterPro" id="IPR001283">
    <property type="entry name" value="CRISP-related"/>
</dbReference>
<dbReference type="SMART" id="SM00198">
    <property type="entry name" value="SCP"/>
    <property type="match status" value="1"/>
</dbReference>
<sequence length="403" mass="44316">MIIFKVTWGQEADKISERNVKEFDYCQFSKKHTLCQFKNKISSSCGNVTYRGILDQRRRTSFRGSPGPQPSAANMIELAWDGELALEAQTWADQCITDHDCPSCRKLSRFSVGQNLYSFGHIPGIFEGSWKRAISGWYDEVVDFKNNHVDPFKIRKGVLVGHFTQVAWATTSKIGCGRLTYFSEESKTLGYGQQLYICNYGRAGNYIGSKFYKIGTPCSKCPKGSECSSNYPGLCTLDPNLSVTKPPEDENARCNYECKNNLGCSVSIQTTGIVNGPTLGSCFPPFFGGKCSGTPKDCLNCSSICIDSNVGMKVSIAVKRANDIRKTPLQNKESSSKGPDSKTCHYTCKPTGGCSVRLKSSSPLSGNVLGSCFSPVFGGECFGTPKDCGSCLEKCEKKWWRVV</sequence>
<dbReference type="GO" id="GO:0005576">
    <property type="term" value="C:extracellular region"/>
    <property type="evidence" value="ECO:0007669"/>
    <property type="project" value="InterPro"/>
</dbReference>
<reference evidence="1" key="1">
    <citation type="submission" date="2021-02" db="EMBL/GenBank/DDBJ databases">
        <authorList>
            <person name="Bekaert M."/>
        </authorList>
    </citation>
    <scope>NUCLEOTIDE SEQUENCE</scope>
    <source>
        <strain evidence="1">IoA-00</strain>
    </source>
</reference>
<dbReference type="SUPFAM" id="SSF55797">
    <property type="entry name" value="PR-1-like"/>
    <property type="match status" value="1"/>
</dbReference>
<dbReference type="PROSITE" id="PS01009">
    <property type="entry name" value="CRISP_1"/>
    <property type="match status" value="1"/>
</dbReference>
<dbReference type="CDD" id="cd05380">
    <property type="entry name" value="CAP_euk"/>
    <property type="match status" value="1"/>
</dbReference>
<name>A0A7R8CTH3_LEPSM</name>
<dbReference type="OrthoDB" id="414826at2759"/>
<dbReference type="InterPro" id="IPR035940">
    <property type="entry name" value="CAP_sf"/>
</dbReference>
<organism evidence="1 2">
    <name type="scientific">Lepeophtheirus salmonis</name>
    <name type="common">Salmon louse</name>
    <name type="synonym">Caligus salmonis</name>
    <dbReference type="NCBI Taxonomy" id="72036"/>
    <lineage>
        <taxon>Eukaryota</taxon>
        <taxon>Metazoa</taxon>
        <taxon>Ecdysozoa</taxon>
        <taxon>Arthropoda</taxon>
        <taxon>Crustacea</taxon>
        <taxon>Multicrustacea</taxon>
        <taxon>Hexanauplia</taxon>
        <taxon>Copepoda</taxon>
        <taxon>Siphonostomatoida</taxon>
        <taxon>Caligidae</taxon>
        <taxon>Lepeophtheirus</taxon>
    </lineage>
</organism>
<protein>
    <submittedName>
        <fullName evidence="1">CRISP</fullName>
    </submittedName>
</protein>
<dbReference type="PANTHER" id="PTHR10334">
    <property type="entry name" value="CYSTEINE-RICH SECRETORY PROTEIN-RELATED"/>
    <property type="match status" value="1"/>
</dbReference>
<gene>
    <name evidence="1" type="ORF">LSAA_6158</name>
</gene>
<evidence type="ECO:0000313" key="2">
    <source>
        <dbReference type="Proteomes" id="UP000675881"/>
    </source>
</evidence>
<dbReference type="PRINTS" id="PR00837">
    <property type="entry name" value="V5TPXLIKE"/>
</dbReference>
<keyword evidence="2" id="KW-1185">Reference proteome</keyword>
<accession>A0A7R8CTH3</accession>
<dbReference type="EMBL" id="HG994581">
    <property type="protein sequence ID" value="CAF2873906.1"/>
    <property type="molecule type" value="Genomic_DNA"/>
</dbReference>
<dbReference type="InterPro" id="IPR014044">
    <property type="entry name" value="CAP_dom"/>
</dbReference>
<dbReference type="AlphaFoldDB" id="A0A7R8CTH3"/>
<proteinExistence type="predicted"/>
<dbReference type="InterPro" id="IPR018244">
    <property type="entry name" value="Allrgn_V5/Tpx1_CS"/>
</dbReference>
<dbReference type="PROSITE" id="PS01010">
    <property type="entry name" value="CRISP_2"/>
    <property type="match status" value="1"/>
</dbReference>